<keyword evidence="6" id="KW-0735">Signal-anchor</keyword>
<dbReference type="InterPro" id="IPR038578">
    <property type="entry name" value="GT29-like_sf"/>
</dbReference>
<sequence>MPNNIIQKEYVRQGLLKMHKLWLTLLPVAAVSLVYMYFLVLNDRPDIEVPEAEACQRLLSNLTQPQKAELGRCCNASAWLAVTQDNTPLGSEIVYDAYPSKRLKVSSGLLEILPEKSPFQESPYKTCAVVGNGGILRNSSCGSKIDGHEFVIRFNLPSVDFPEDVGKKSSIVTVNPSILHKRFHGLNGRRLPFVKAAASYGKTWFLIPAFSYPSNSEASYRALYALQDSASQSHIFFFHPQYLSSLSKYWHDHGFHTPRLSSGFMLVNAALELCQHITLYGFWPFSLHPDGHSLPHHYYDNVLPNSRIHIMPKEFTYYVDMHFHGVLQLHLGRC</sequence>
<dbReference type="InParanoid" id="A0A2I0LJ60"/>
<evidence type="ECO:0000256" key="10">
    <source>
        <dbReference type="ARBA" id="ARBA00023157"/>
    </source>
</evidence>
<evidence type="ECO:0000313" key="15">
    <source>
        <dbReference type="Proteomes" id="UP000053872"/>
    </source>
</evidence>
<evidence type="ECO:0000256" key="12">
    <source>
        <dbReference type="PIRSR" id="PIRSR005557-2"/>
    </source>
</evidence>
<dbReference type="CDD" id="cd23971">
    <property type="entry name" value="GT29_ST8SIA_mono"/>
    <property type="match status" value="1"/>
</dbReference>
<dbReference type="InterPro" id="IPR001675">
    <property type="entry name" value="Glyco_trans_29"/>
</dbReference>
<dbReference type="Gene3D" id="3.90.1480.20">
    <property type="entry name" value="Glycosyl transferase family 29"/>
    <property type="match status" value="1"/>
</dbReference>
<dbReference type="GO" id="GO:0009311">
    <property type="term" value="P:oligosaccharide metabolic process"/>
    <property type="evidence" value="ECO:0007669"/>
    <property type="project" value="TreeGrafter"/>
</dbReference>
<keyword evidence="8" id="KW-0333">Golgi apparatus</keyword>
<accession>A0A2I0LJ60</accession>
<dbReference type="InterPro" id="IPR012163">
    <property type="entry name" value="Sialyl_trans"/>
</dbReference>
<evidence type="ECO:0000256" key="5">
    <source>
        <dbReference type="ARBA" id="ARBA00022692"/>
    </source>
</evidence>
<evidence type="ECO:0000256" key="4">
    <source>
        <dbReference type="ARBA" id="ARBA00022679"/>
    </source>
</evidence>
<comment type="subcellular location">
    <subcellularLocation>
        <location evidence="1">Golgi apparatus membrane</location>
        <topology evidence="1">Single-pass type II membrane protein</topology>
    </subcellularLocation>
</comment>
<evidence type="ECO:0000256" key="13">
    <source>
        <dbReference type="SAM" id="Phobius"/>
    </source>
</evidence>
<evidence type="ECO:0000256" key="8">
    <source>
        <dbReference type="ARBA" id="ARBA00023034"/>
    </source>
</evidence>
<comment type="similarity">
    <text evidence="2">Belongs to the glycosyltransferase 29 family.</text>
</comment>
<keyword evidence="11" id="KW-0325">Glycoprotein</keyword>
<gene>
    <name evidence="14" type="ORF">A306_00014989</name>
</gene>
<evidence type="ECO:0000256" key="2">
    <source>
        <dbReference type="ARBA" id="ARBA00006003"/>
    </source>
</evidence>
<dbReference type="Pfam" id="PF00777">
    <property type="entry name" value="Glyco_transf_29"/>
    <property type="match status" value="1"/>
</dbReference>
<keyword evidence="15" id="KW-1185">Reference proteome</keyword>
<name>A0A2I0LJ60_COLLI</name>
<feature type="disulfide bond" evidence="12">
    <location>
        <begin position="127"/>
        <end position="274"/>
    </location>
</feature>
<proteinExistence type="inferred from homology"/>
<comment type="caution">
    <text evidence="14">The sequence shown here is derived from an EMBL/GenBank/DDBJ whole genome shotgun (WGS) entry which is preliminary data.</text>
</comment>
<keyword evidence="9 13" id="KW-0472">Membrane</keyword>
<keyword evidence="10" id="KW-1015">Disulfide bond</keyword>
<dbReference type="EMBL" id="AKCR02000311">
    <property type="protein sequence ID" value="PKK17476.1"/>
    <property type="molecule type" value="Genomic_DNA"/>
</dbReference>
<protein>
    <submittedName>
        <fullName evidence="14">Alpha-2,8-sialyltransferase 8E</fullName>
    </submittedName>
</protein>
<dbReference type="PIRSF" id="PIRSF005557">
    <property type="entry name" value="Sialyl_trans"/>
    <property type="match status" value="1"/>
</dbReference>
<dbReference type="PANTHER" id="PTHR11987:SF29">
    <property type="entry name" value="ALPHA-2,8-SIALYLTRANSFERASE 8F"/>
    <property type="match status" value="1"/>
</dbReference>
<keyword evidence="7 13" id="KW-1133">Transmembrane helix</keyword>
<evidence type="ECO:0000256" key="9">
    <source>
        <dbReference type="ARBA" id="ARBA00023136"/>
    </source>
</evidence>
<dbReference type="GO" id="GO:0006491">
    <property type="term" value="P:N-glycan processing"/>
    <property type="evidence" value="ECO:0007669"/>
    <property type="project" value="TreeGrafter"/>
</dbReference>
<evidence type="ECO:0000256" key="11">
    <source>
        <dbReference type="ARBA" id="ARBA00023180"/>
    </source>
</evidence>
<dbReference type="Proteomes" id="UP000053872">
    <property type="component" value="Unassembled WGS sequence"/>
</dbReference>
<evidence type="ECO:0000256" key="3">
    <source>
        <dbReference type="ARBA" id="ARBA00022676"/>
    </source>
</evidence>
<reference evidence="14 15" key="1">
    <citation type="journal article" date="2013" name="Science">
        <title>Genomic diversity and evolution of the head crest in the rock pigeon.</title>
        <authorList>
            <person name="Shapiro M.D."/>
            <person name="Kronenberg Z."/>
            <person name="Li C."/>
            <person name="Domyan E.T."/>
            <person name="Pan H."/>
            <person name="Campbell M."/>
            <person name="Tan H."/>
            <person name="Huff C.D."/>
            <person name="Hu H."/>
            <person name="Vickrey A.I."/>
            <person name="Nielsen S.C."/>
            <person name="Stringham S.A."/>
            <person name="Hu H."/>
            <person name="Willerslev E."/>
            <person name="Gilbert M.T."/>
            <person name="Yandell M."/>
            <person name="Zhang G."/>
            <person name="Wang J."/>
        </authorList>
    </citation>
    <scope>NUCLEOTIDE SEQUENCE [LARGE SCALE GENOMIC DNA]</scope>
    <source>
        <tissue evidence="14">Blood</tissue>
    </source>
</reference>
<dbReference type="GO" id="GO:0003828">
    <property type="term" value="F:alpha-N-acetylneuraminate alpha-2,8-sialyltransferase activity"/>
    <property type="evidence" value="ECO:0007669"/>
    <property type="project" value="TreeGrafter"/>
</dbReference>
<keyword evidence="5 13" id="KW-0812">Transmembrane</keyword>
<organism evidence="14 15">
    <name type="scientific">Columba livia</name>
    <name type="common">Rock dove</name>
    <dbReference type="NCBI Taxonomy" id="8932"/>
    <lineage>
        <taxon>Eukaryota</taxon>
        <taxon>Metazoa</taxon>
        <taxon>Chordata</taxon>
        <taxon>Craniata</taxon>
        <taxon>Vertebrata</taxon>
        <taxon>Euteleostomi</taxon>
        <taxon>Archelosauria</taxon>
        <taxon>Archosauria</taxon>
        <taxon>Dinosauria</taxon>
        <taxon>Saurischia</taxon>
        <taxon>Theropoda</taxon>
        <taxon>Coelurosauria</taxon>
        <taxon>Aves</taxon>
        <taxon>Neognathae</taxon>
        <taxon>Neoaves</taxon>
        <taxon>Columbimorphae</taxon>
        <taxon>Columbiformes</taxon>
        <taxon>Columbidae</taxon>
        <taxon>Columba</taxon>
    </lineage>
</organism>
<feature type="transmembrane region" description="Helical" evidence="13">
    <location>
        <begin position="21"/>
        <end position="40"/>
    </location>
</feature>
<evidence type="ECO:0000256" key="6">
    <source>
        <dbReference type="ARBA" id="ARBA00022968"/>
    </source>
</evidence>
<evidence type="ECO:0000313" key="14">
    <source>
        <dbReference type="EMBL" id="PKK17476.1"/>
    </source>
</evidence>
<dbReference type="AlphaFoldDB" id="A0A2I0LJ60"/>
<evidence type="ECO:0000256" key="7">
    <source>
        <dbReference type="ARBA" id="ARBA00022989"/>
    </source>
</evidence>
<dbReference type="GO" id="GO:0000139">
    <property type="term" value="C:Golgi membrane"/>
    <property type="evidence" value="ECO:0007669"/>
    <property type="project" value="UniProtKB-SubCell"/>
</dbReference>
<dbReference type="InterPro" id="IPR050943">
    <property type="entry name" value="Glycosyltr_29_Sialyltrsf"/>
</dbReference>
<keyword evidence="4 14" id="KW-0808">Transferase</keyword>
<evidence type="ECO:0000256" key="1">
    <source>
        <dbReference type="ARBA" id="ARBA00004323"/>
    </source>
</evidence>
<dbReference type="PANTHER" id="PTHR11987">
    <property type="entry name" value="ALPHA-2,8-SIALYLTRANSFERASE"/>
    <property type="match status" value="1"/>
</dbReference>
<keyword evidence="3 14" id="KW-0328">Glycosyltransferase</keyword>